<dbReference type="InterPro" id="IPR018108">
    <property type="entry name" value="MCP_transmembrane"/>
</dbReference>
<organism evidence="12 13">
    <name type="scientific">Thecamonas trahens ATCC 50062</name>
    <dbReference type="NCBI Taxonomy" id="461836"/>
    <lineage>
        <taxon>Eukaryota</taxon>
        <taxon>Apusozoa</taxon>
        <taxon>Apusomonadida</taxon>
        <taxon>Apusomonadidae</taxon>
        <taxon>Thecamonas</taxon>
    </lineage>
</organism>
<dbReference type="GO" id="GO:0031966">
    <property type="term" value="C:mitochondrial membrane"/>
    <property type="evidence" value="ECO:0007669"/>
    <property type="project" value="UniProtKB-SubCell"/>
</dbReference>
<dbReference type="Gene3D" id="1.50.40.10">
    <property type="entry name" value="Mitochondrial carrier domain"/>
    <property type="match status" value="2"/>
</dbReference>
<comment type="subcellular location">
    <subcellularLocation>
        <location evidence="1">Mitochondrion membrane</location>
        <topology evidence="1">Multi-pass membrane protein</topology>
    </subcellularLocation>
</comment>
<feature type="repeat" description="Solcar" evidence="9">
    <location>
        <begin position="223"/>
        <end position="309"/>
    </location>
</feature>
<evidence type="ECO:0000256" key="4">
    <source>
        <dbReference type="ARBA" id="ARBA00022692"/>
    </source>
</evidence>
<dbReference type="AlphaFoldDB" id="A0A0L0D5J2"/>
<keyword evidence="8 9" id="KW-0472">Membrane</keyword>
<feature type="transmembrane region" description="Helical" evidence="11">
    <location>
        <begin position="186"/>
        <end position="207"/>
    </location>
</feature>
<evidence type="ECO:0000256" key="7">
    <source>
        <dbReference type="ARBA" id="ARBA00023128"/>
    </source>
</evidence>
<dbReference type="STRING" id="461836.A0A0L0D5J2"/>
<keyword evidence="5" id="KW-0677">Repeat</keyword>
<dbReference type="Pfam" id="PF00153">
    <property type="entry name" value="Mito_carr"/>
    <property type="match status" value="3"/>
</dbReference>
<dbReference type="RefSeq" id="XP_013759534.1">
    <property type="nucleotide sequence ID" value="XM_013904080.1"/>
</dbReference>
<dbReference type="SUPFAM" id="SSF103506">
    <property type="entry name" value="Mitochondrial carrier"/>
    <property type="match status" value="1"/>
</dbReference>
<dbReference type="eggNOG" id="KOG0758">
    <property type="taxonomic scope" value="Eukaryota"/>
</dbReference>
<accession>A0A0L0D5J2</accession>
<evidence type="ECO:0000256" key="11">
    <source>
        <dbReference type="SAM" id="Phobius"/>
    </source>
</evidence>
<evidence type="ECO:0000256" key="2">
    <source>
        <dbReference type="ARBA" id="ARBA00006375"/>
    </source>
</evidence>
<evidence type="ECO:0000256" key="3">
    <source>
        <dbReference type="ARBA" id="ARBA00022448"/>
    </source>
</evidence>
<name>A0A0L0D5J2_THETB</name>
<evidence type="ECO:0000313" key="12">
    <source>
        <dbReference type="EMBL" id="KNC47609.1"/>
    </source>
</evidence>
<dbReference type="EMBL" id="GL349447">
    <property type="protein sequence ID" value="KNC47609.1"/>
    <property type="molecule type" value="Genomic_DNA"/>
</dbReference>
<dbReference type="PROSITE" id="PS50920">
    <property type="entry name" value="SOLCAR"/>
    <property type="match status" value="3"/>
</dbReference>
<keyword evidence="3 10" id="KW-0813">Transport</keyword>
<dbReference type="Proteomes" id="UP000054408">
    <property type="component" value="Unassembled WGS sequence"/>
</dbReference>
<evidence type="ECO:0000256" key="1">
    <source>
        <dbReference type="ARBA" id="ARBA00004225"/>
    </source>
</evidence>
<comment type="similarity">
    <text evidence="2 10">Belongs to the mitochondrial carrier (TC 2.A.29) family.</text>
</comment>
<feature type="repeat" description="Solcar" evidence="9">
    <location>
        <begin position="125"/>
        <end position="215"/>
    </location>
</feature>
<evidence type="ECO:0000256" key="5">
    <source>
        <dbReference type="ARBA" id="ARBA00022737"/>
    </source>
</evidence>
<dbReference type="PANTHER" id="PTHR45624">
    <property type="entry name" value="MITOCHONDRIAL BASIC AMINO ACIDS TRANSPORTER-RELATED"/>
    <property type="match status" value="1"/>
</dbReference>
<dbReference type="GeneID" id="25562295"/>
<feature type="transmembrane region" description="Helical" evidence="11">
    <location>
        <begin position="12"/>
        <end position="30"/>
    </location>
</feature>
<evidence type="ECO:0000256" key="10">
    <source>
        <dbReference type="RuleBase" id="RU000488"/>
    </source>
</evidence>
<evidence type="ECO:0000256" key="6">
    <source>
        <dbReference type="ARBA" id="ARBA00022989"/>
    </source>
</evidence>
<dbReference type="GO" id="GO:0022857">
    <property type="term" value="F:transmembrane transporter activity"/>
    <property type="evidence" value="ECO:0007669"/>
    <property type="project" value="TreeGrafter"/>
</dbReference>
<sequence length="317" mass="32588">MGGGSGGSQSEAGLKFVAGIVGGLAVVVCGHPIDTIKTRLQVGTYAGDGAAGASSSVLGTLRATVRQEGLRALYKGVGSPLTATPPIYAISFATWGWAQDRAISWGMTVGGDDASDGDDDATPQLTHAGLFLSGAFSGLCQSFVWGPMELVKKRLQVQTAAPGGAAQYSGMIDCARQIVKAEGVGGLYRGFPVVLSFFVPACGVWYGSYDVYRRLLNSDPEAPSTPATLAAGAMAGMSAWGIMFPFDTVAARLQTQVAPGVRSSPGAIMRAIYADGGLAAFYRGLGPCMARGAVADAACFCAYELAMRAMRSLRGKA</sequence>
<keyword evidence="4 9" id="KW-0812">Transmembrane</keyword>
<keyword evidence="13" id="KW-1185">Reference proteome</keyword>
<protein>
    <submittedName>
        <fullName evidence="12">Carnitine/acyl carnitine carrier</fullName>
    </submittedName>
</protein>
<dbReference type="OrthoDB" id="14252at2759"/>
<reference evidence="12 13" key="1">
    <citation type="submission" date="2010-05" db="EMBL/GenBank/DDBJ databases">
        <title>The Genome Sequence of Thecamonas trahens ATCC 50062.</title>
        <authorList>
            <consortium name="The Broad Institute Genome Sequencing Platform"/>
            <person name="Russ C."/>
            <person name="Cuomo C."/>
            <person name="Shea T."/>
            <person name="Young S.K."/>
            <person name="Zeng Q."/>
            <person name="Koehrsen M."/>
            <person name="Haas B."/>
            <person name="Borodovsky M."/>
            <person name="Guigo R."/>
            <person name="Alvarado L."/>
            <person name="Berlin A."/>
            <person name="Bochicchio J."/>
            <person name="Borenstein D."/>
            <person name="Chapman S."/>
            <person name="Chen Z."/>
            <person name="Freedman E."/>
            <person name="Gellesch M."/>
            <person name="Goldberg J."/>
            <person name="Griggs A."/>
            <person name="Gujja S."/>
            <person name="Heilman E."/>
            <person name="Heiman D."/>
            <person name="Hepburn T."/>
            <person name="Howarth C."/>
            <person name="Jen D."/>
            <person name="Larson L."/>
            <person name="Mehta T."/>
            <person name="Park D."/>
            <person name="Pearson M."/>
            <person name="Roberts A."/>
            <person name="Saif S."/>
            <person name="Shenoy N."/>
            <person name="Sisk P."/>
            <person name="Stolte C."/>
            <person name="Sykes S."/>
            <person name="Thomson T."/>
            <person name="Walk T."/>
            <person name="White J."/>
            <person name="Yandava C."/>
            <person name="Burger G."/>
            <person name="Gray M.W."/>
            <person name="Holland P.W.H."/>
            <person name="King N."/>
            <person name="Lang F.B.F."/>
            <person name="Roger A.J."/>
            <person name="Ruiz-Trillo I."/>
            <person name="Lander E."/>
            <person name="Nusbaum C."/>
        </authorList>
    </citation>
    <scope>NUCLEOTIDE SEQUENCE [LARGE SCALE GENOMIC DNA]</scope>
    <source>
        <strain evidence="12 13">ATCC 50062</strain>
    </source>
</reference>
<dbReference type="OMA" id="WVTATPF"/>
<feature type="transmembrane region" description="Helical" evidence="11">
    <location>
        <begin position="227"/>
        <end position="246"/>
    </location>
</feature>
<keyword evidence="6 11" id="KW-1133">Transmembrane helix</keyword>
<feature type="repeat" description="Solcar" evidence="9">
    <location>
        <begin position="10"/>
        <end position="101"/>
    </location>
</feature>
<keyword evidence="7" id="KW-0496">Mitochondrion</keyword>
<dbReference type="InterPro" id="IPR050567">
    <property type="entry name" value="Mitochondrial_Carrier"/>
</dbReference>
<evidence type="ECO:0000313" key="13">
    <source>
        <dbReference type="Proteomes" id="UP000054408"/>
    </source>
</evidence>
<gene>
    <name evidence="12" type="ORF">AMSG_02633</name>
</gene>
<evidence type="ECO:0000256" key="8">
    <source>
        <dbReference type="ARBA" id="ARBA00023136"/>
    </source>
</evidence>
<evidence type="ECO:0000256" key="9">
    <source>
        <dbReference type="PROSITE-ProRule" id="PRU00282"/>
    </source>
</evidence>
<dbReference type="InterPro" id="IPR023395">
    <property type="entry name" value="MCP_dom_sf"/>
</dbReference>
<proteinExistence type="inferred from homology"/>